<evidence type="ECO:0000313" key="10">
    <source>
        <dbReference type="EMBL" id="TCT08707.1"/>
    </source>
</evidence>
<feature type="domain" description="HAMP" evidence="9">
    <location>
        <begin position="259"/>
        <end position="312"/>
    </location>
</feature>
<name>A0A4R3MA70_9HYPH</name>
<comment type="similarity">
    <text evidence="4">Belongs to the methyl-accepting chemotaxis (MCP) protein family.</text>
</comment>
<dbReference type="SUPFAM" id="SSF58104">
    <property type="entry name" value="Methyl-accepting chemotaxis protein (MCP) signaling domain"/>
    <property type="match status" value="1"/>
</dbReference>
<feature type="transmembrane region" description="Helical" evidence="6">
    <location>
        <begin position="59"/>
        <end position="81"/>
    </location>
</feature>
<feature type="transmembrane region" description="Helical" evidence="6">
    <location>
        <begin position="231"/>
        <end position="258"/>
    </location>
</feature>
<dbReference type="PROSITE" id="PS50885">
    <property type="entry name" value="HAMP"/>
    <property type="match status" value="1"/>
</dbReference>
<protein>
    <submittedName>
        <fullName evidence="10">Methyl-accepting chemotaxis sensory transducer</fullName>
    </submittedName>
</protein>
<comment type="caution">
    <text evidence="10">The sequence shown here is derived from an EMBL/GenBank/DDBJ whole genome shotgun (WGS) entry which is preliminary data.</text>
</comment>
<keyword evidence="3 5" id="KW-0807">Transducer</keyword>
<keyword evidence="6" id="KW-1133">Transmembrane helix</keyword>
<evidence type="ECO:0000256" key="4">
    <source>
        <dbReference type="ARBA" id="ARBA00029447"/>
    </source>
</evidence>
<evidence type="ECO:0000256" key="5">
    <source>
        <dbReference type="PROSITE-ProRule" id="PRU00284"/>
    </source>
</evidence>
<gene>
    <name evidence="10" type="ORF">EDC22_10819</name>
</gene>
<accession>A0A4R3MA70</accession>
<organism evidence="10 11">
    <name type="scientific">Tepidamorphus gemmatus</name>
    <dbReference type="NCBI Taxonomy" id="747076"/>
    <lineage>
        <taxon>Bacteria</taxon>
        <taxon>Pseudomonadati</taxon>
        <taxon>Pseudomonadota</taxon>
        <taxon>Alphaproteobacteria</taxon>
        <taxon>Hyphomicrobiales</taxon>
        <taxon>Tepidamorphaceae</taxon>
        <taxon>Tepidamorphus</taxon>
    </lineage>
</organism>
<dbReference type="Pfam" id="PF00672">
    <property type="entry name" value="HAMP"/>
    <property type="match status" value="1"/>
</dbReference>
<sequence>MLSFLQGLNFRVHLPDRGRSLAVMPQFVREAAGRELVGASEEGKMQYGLMDRMSIAKKLGFLITAMVLAIALVGVVGLINIRAMKGQIDEIGGNWLTSIETMGRLANETQSLRGHVTGHLLDRTAEAKRTRDSRIALRLEAIRGLEAAYEKLIVMPEERQLFEQLKAAIADYVREARPALELSSQQRIEEAATVVEEKLNPIGDRIGALIRDLTAFNSREAEKARATADGVAAFAVVTVIGLVVAVGVLAAGFGWMMIRRTSRDIDRILAPMTRLSQGDLDAEVPFRGLDTEVGRIAAALQVFKDALIEKRRADELVRVENEAKQRRAEMLDRITRDFEAAVAGVLDAVTAATTELQATAGAMSSTADETNRQSMTVAAAAEQASTNVQTVASAAEELSVSIAEINQQVSKSASIAGRAAEEAERTNETVRTLADAAQKIGDVVSLINDIASQTNLLALNATIEAARAGELGKGFAVVAAEVKNLASQTSRATEEIAAQIAGMQGVTQEAVAAINSISATIGEVNAIATSIASAVEEQGAATQEIARNVQQAASGTTEVSANISGVREAASETGAAAQQVLGAAEELARQADGLRRRVGDFLSQVKAA</sequence>
<dbReference type="OrthoDB" id="8320983at2"/>
<dbReference type="InterPro" id="IPR004089">
    <property type="entry name" value="MCPsignal_dom"/>
</dbReference>
<dbReference type="SMART" id="SM00283">
    <property type="entry name" value="MA"/>
    <property type="match status" value="1"/>
</dbReference>
<evidence type="ECO:0000313" key="11">
    <source>
        <dbReference type="Proteomes" id="UP000295678"/>
    </source>
</evidence>
<dbReference type="Gene3D" id="6.10.340.10">
    <property type="match status" value="1"/>
</dbReference>
<proteinExistence type="inferred from homology"/>
<keyword evidence="2" id="KW-0997">Cell inner membrane</keyword>
<evidence type="ECO:0000259" key="8">
    <source>
        <dbReference type="PROSITE" id="PS50192"/>
    </source>
</evidence>
<dbReference type="GO" id="GO:0004888">
    <property type="term" value="F:transmembrane signaling receptor activity"/>
    <property type="evidence" value="ECO:0007669"/>
    <property type="project" value="InterPro"/>
</dbReference>
<dbReference type="GO" id="GO:0006935">
    <property type="term" value="P:chemotaxis"/>
    <property type="evidence" value="ECO:0007669"/>
    <property type="project" value="InterPro"/>
</dbReference>
<dbReference type="InterPro" id="IPR000727">
    <property type="entry name" value="T_SNARE_dom"/>
</dbReference>
<dbReference type="EMBL" id="SMAK01000008">
    <property type="protein sequence ID" value="TCT08707.1"/>
    <property type="molecule type" value="Genomic_DNA"/>
</dbReference>
<evidence type="ECO:0000256" key="6">
    <source>
        <dbReference type="SAM" id="Phobius"/>
    </source>
</evidence>
<dbReference type="InterPro" id="IPR003660">
    <property type="entry name" value="HAMP_dom"/>
</dbReference>
<dbReference type="GO" id="GO:0005886">
    <property type="term" value="C:plasma membrane"/>
    <property type="evidence" value="ECO:0007669"/>
    <property type="project" value="UniProtKB-SubCell"/>
</dbReference>
<dbReference type="Proteomes" id="UP000295678">
    <property type="component" value="Unassembled WGS sequence"/>
</dbReference>
<dbReference type="Pfam" id="PF00015">
    <property type="entry name" value="MCPsignal"/>
    <property type="match status" value="1"/>
</dbReference>
<dbReference type="SMART" id="SM00304">
    <property type="entry name" value="HAMP"/>
    <property type="match status" value="2"/>
</dbReference>
<keyword evidence="6" id="KW-0812">Transmembrane</keyword>
<evidence type="ECO:0000259" key="7">
    <source>
        <dbReference type="PROSITE" id="PS50111"/>
    </source>
</evidence>
<dbReference type="InterPro" id="IPR024478">
    <property type="entry name" value="HlyB_4HB_MCP"/>
</dbReference>
<keyword evidence="6" id="KW-0472">Membrane</keyword>
<dbReference type="GO" id="GO:0007165">
    <property type="term" value="P:signal transduction"/>
    <property type="evidence" value="ECO:0007669"/>
    <property type="project" value="UniProtKB-KW"/>
</dbReference>
<keyword evidence="11" id="KW-1185">Reference proteome</keyword>
<comment type="subcellular location">
    <subcellularLocation>
        <location evidence="1">Cell inner membrane</location>
        <topology evidence="1">Multi-pass membrane protein</topology>
    </subcellularLocation>
</comment>
<dbReference type="InterPro" id="IPR004090">
    <property type="entry name" value="Chemotax_Me-accpt_rcpt"/>
</dbReference>
<dbReference type="PROSITE" id="PS50111">
    <property type="entry name" value="CHEMOTAXIS_TRANSDUC_2"/>
    <property type="match status" value="1"/>
</dbReference>
<keyword evidence="2" id="KW-1003">Cell membrane</keyword>
<feature type="domain" description="Methyl-accepting transducer" evidence="7">
    <location>
        <begin position="345"/>
        <end position="588"/>
    </location>
</feature>
<dbReference type="Pfam" id="PF12729">
    <property type="entry name" value="4HB_MCP_1"/>
    <property type="match status" value="1"/>
</dbReference>
<feature type="domain" description="T-SNARE coiled-coil homology" evidence="8">
    <location>
        <begin position="504"/>
        <end position="566"/>
    </location>
</feature>
<dbReference type="PANTHER" id="PTHR32089:SF112">
    <property type="entry name" value="LYSOZYME-LIKE PROTEIN-RELATED"/>
    <property type="match status" value="1"/>
</dbReference>
<evidence type="ECO:0000256" key="1">
    <source>
        <dbReference type="ARBA" id="ARBA00004429"/>
    </source>
</evidence>
<dbReference type="PANTHER" id="PTHR32089">
    <property type="entry name" value="METHYL-ACCEPTING CHEMOTAXIS PROTEIN MCPB"/>
    <property type="match status" value="1"/>
</dbReference>
<dbReference type="PRINTS" id="PR00260">
    <property type="entry name" value="CHEMTRNSDUCR"/>
</dbReference>
<evidence type="ECO:0000256" key="3">
    <source>
        <dbReference type="ARBA" id="ARBA00023224"/>
    </source>
</evidence>
<dbReference type="PROSITE" id="PS50192">
    <property type="entry name" value="T_SNARE"/>
    <property type="match status" value="1"/>
</dbReference>
<evidence type="ECO:0000256" key="2">
    <source>
        <dbReference type="ARBA" id="ARBA00022519"/>
    </source>
</evidence>
<dbReference type="AlphaFoldDB" id="A0A4R3MA70"/>
<reference evidence="10 11" key="1">
    <citation type="submission" date="2019-03" db="EMBL/GenBank/DDBJ databases">
        <title>Genomic Encyclopedia of Type Strains, Phase IV (KMG-IV): sequencing the most valuable type-strain genomes for metagenomic binning, comparative biology and taxonomic classification.</title>
        <authorList>
            <person name="Goeker M."/>
        </authorList>
    </citation>
    <scope>NUCLEOTIDE SEQUENCE [LARGE SCALE GENOMIC DNA]</scope>
    <source>
        <strain evidence="10 11">DSM 19345</strain>
    </source>
</reference>
<dbReference type="Gene3D" id="1.10.287.950">
    <property type="entry name" value="Methyl-accepting chemotaxis protein"/>
    <property type="match status" value="1"/>
</dbReference>
<evidence type="ECO:0000259" key="9">
    <source>
        <dbReference type="PROSITE" id="PS50885"/>
    </source>
</evidence>